<dbReference type="EMBL" id="JACEFF010000312">
    <property type="protein sequence ID" value="KAH9639696.1"/>
    <property type="molecule type" value="Genomic_DNA"/>
</dbReference>
<protein>
    <recommendedName>
        <fullName evidence="2">Nuclear receptor coactivator 6 TRADD-N domain-containing protein</fullName>
    </recommendedName>
</protein>
<accession>A0A922MNN8</accession>
<organism evidence="3 4">
    <name type="scientific">Spodoptera exigua</name>
    <name type="common">Beet armyworm</name>
    <name type="synonym">Noctua fulgens</name>
    <dbReference type="NCBI Taxonomy" id="7107"/>
    <lineage>
        <taxon>Eukaryota</taxon>
        <taxon>Metazoa</taxon>
        <taxon>Ecdysozoa</taxon>
        <taxon>Arthropoda</taxon>
        <taxon>Hexapoda</taxon>
        <taxon>Insecta</taxon>
        <taxon>Pterygota</taxon>
        <taxon>Neoptera</taxon>
        <taxon>Endopterygota</taxon>
        <taxon>Lepidoptera</taxon>
        <taxon>Glossata</taxon>
        <taxon>Ditrysia</taxon>
        <taxon>Noctuoidea</taxon>
        <taxon>Noctuidae</taxon>
        <taxon>Amphipyrinae</taxon>
        <taxon>Spodoptera</taxon>
    </lineage>
</organism>
<feature type="region of interest" description="Disordered" evidence="1">
    <location>
        <begin position="88"/>
        <end position="112"/>
    </location>
</feature>
<feature type="compositionally biased region" description="Pro residues" evidence="1">
    <location>
        <begin position="179"/>
        <end position="206"/>
    </location>
</feature>
<dbReference type="InterPro" id="IPR032715">
    <property type="entry name" value="NCOA6_TRADD-N"/>
</dbReference>
<evidence type="ECO:0000256" key="1">
    <source>
        <dbReference type="SAM" id="MobiDB-lite"/>
    </source>
</evidence>
<dbReference type="Proteomes" id="UP000814243">
    <property type="component" value="Unassembled WGS sequence"/>
</dbReference>
<evidence type="ECO:0000313" key="3">
    <source>
        <dbReference type="EMBL" id="KAH9639696.1"/>
    </source>
</evidence>
<reference evidence="3" key="1">
    <citation type="journal article" date="2021" name="G3 (Bethesda)">
        <title>Genome and transcriptome analysis of the beet armyworm Spodoptera exigua reveals targets for pest control. .</title>
        <authorList>
            <person name="Simon S."/>
            <person name="Breeschoten T."/>
            <person name="Jansen H.J."/>
            <person name="Dirks R.P."/>
            <person name="Schranz M.E."/>
            <person name="Ros V.I.D."/>
        </authorList>
    </citation>
    <scope>NUCLEOTIDE SEQUENCE</scope>
    <source>
        <strain evidence="3">TB_SE_WUR_2020</strain>
    </source>
</reference>
<feature type="compositionally biased region" description="Pro residues" evidence="1">
    <location>
        <begin position="225"/>
        <end position="235"/>
    </location>
</feature>
<name>A0A922MNN8_SPOEX</name>
<dbReference type="AlphaFoldDB" id="A0A922MNN8"/>
<gene>
    <name evidence="3" type="ORF">HF086_017086</name>
</gene>
<dbReference type="Pfam" id="PF13820">
    <property type="entry name" value="NCOA6_TRADD-N"/>
    <property type="match status" value="1"/>
</dbReference>
<feature type="region of interest" description="Disordered" evidence="1">
    <location>
        <begin position="151"/>
        <end position="253"/>
    </location>
</feature>
<sequence>MAADSDGLGSAGGGSCGVVVTCEGDLRDPRFPARLRRLLRELRALLAEPHPHTLKVNKVTYNIQVLPSQPNAELLAGLGGIGRILSESDGASSSTAETPAAAAPPDSFKSPNTVCPMDGKIPHNIPTPTTDRCEFPFGSMTQARVIHRKENTLGLAGPPSSIRPQADGPFARPSTSAFPGPPPPYPAASPQPPTTPATPGPPPTPPTVAMSSPLLVNLLQNDAPAPSPRPKPPQHPAKLDRLEDGQVRQLMKI</sequence>
<feature type="compositionally biased region" description="Low complexity" evidence="1">
    <location>
        <begin position="91"/>
        <end position="105"/>
    </location>
</feature>
<feature type="domain" description="Nuclear receptor coactivator 6 TRADD-N" evidence="2">
    <location>
        <begin position="18"/>
        <end position="59"/>
    </location>
</feature>
<feature type="compositionally biased region" description="Basic and acidic residues" evidence="1">
    <location>
        <begin position="237"/>
        <end position="246"/>
    </location>
</feature>
<comment type="caution">
    <text evidence="3">The sequence shown here is derived from an EMBL/GenBank/DDBJ whole genome shotgun (WGS) entry which is preliminary data.</text>
</comment>
<proteinExistence type="predicted"/>
<evidence type="ECO:0000259" key="2">
    <source>
        <dbReference type="Pfam" id="PF13820"/>
    </source>
</evidence>
<evidence type="ECO:0000313" key="4">
    <source>
        <dbReference type="Proteomes" id="UP000814243"/>
    </source>
</evidence>